<keyword evidence="2" id="KW-0812">Transmembrane</keyword>
<dbReference type="EMBL" id="BDDM01000169">
    <property type="protein sequence ID" value="GAT78294.1"/>
    <property type="molecule type" value="Genomic_DNA"/>
</dbReference>
<keyword evidence="2" id="KW-1133">Transmembrane helix</keyword>
<feature type="transmembrane region" description="Helical" evidence="2">
    <location>
        <begin position="6"/>
        <end position="27"/>
    </location>
</feature>
<gene>
    <name evidence="3" type="ORF">EHRUM3_05110</name>
</gene>
<feature type="region of interest" description="Disordered" evidence="1">
    <location>
        <begin position="102"/>
        <end position="290"/>
    </location>
</feature>
<dbReference type="RefSeq" id="WP_065433682.1">
    <property type="nucleotide sequence ID" value="NZ_BDDM01000169.1"/>
</dbReference>
<dbReference type="AlphaFoldDB" id="A0A170SS89"/>
<feature type="transmembrane region" description="Helical" evidence="2">
    <location>
        <begin position="39"/>
        <end position="58"/>
    </location>
</feature>
<accession>A0A170SS89</accession>
<sequence>MIVSRSNGIKVACIVAVASSLIIVQVLKSMGIIKDNESEILSIVISVILITGIAAVLFQCMCTNSIKLEILDTLSESDSHVPDGDIDTLDTSEVCRAVDPEENCLGKDESPASTYGQDNVPKDGLPRVVPSQDDASKDGLPRVASSQDNVPKDGLPTVVPSQGDASKDGLPRVVPSQGDASKDGLPRVVPSQDNVPKDGLPRVVPSQDNVPKDGLSRVASSQDNVPKDGLPTVVPSQGDASKDGLPRVVPSQDNVPKDGLSRVASSQDHTSQDRLPTAPIQNDTSKDVLHTVVPSQDDASQDDFLEGLLEPMFNENVTDVRCHADSDGNAIGQDQLLGHGKKSSDDSKDYDKSGAKPKIKNTSTSLPSLPVISPTGDSTMNLIDLEDEKSDEEAGQSCSPSLLCNVKLSGTVEGMNVLMS</sequence>
<dbReference type="Proteomes" id="UP000092731">
    <property type="component" value="Unassembled WGS sequence"/>
</dbReference>
<protein>
    <submittedName>
        <fullName evidence="3">Uncharacterized protein</fullName>
    </submittedName>
</protein>
<evidence type="ECO:0000313" key="3">
    <source>
        <dbReference type="EMBL" id="GAT78294.1"/>
    </source>
</evidence>
<evidence type="ECO:0000256" key="2">
    <source>
        <dbReference type="SAM" id="Phobius"/>
    </source>
</evidence>
<keyword evidence="2" id="KW-0472">Membrane</keyword>
<proteinExistence type="predicted"/>
<comment type="caution">
    <text evidence="3">The sequence shown here is derived from an EMBL/GenBank/DDBJ whole genome shotgun (WGS) entry which is preliminary data.</text>
</comment>
<feature type="region of interest" description="Disordered" evidence="1">
    <location>
        <begin position="324"/>
        <end position="379"/>
    </location>
</feature>
<organism evidence="3 4">
    <name type="scientific">Ehrlichia ruminantium</name>
    <name type="common">heartwater rickettsia</name>
    <name type="synonym">Cowdria ruminantium</name>
    <dbReference type="NCBI Taxonomy" id="779"/>
    <lineage>
        <taxon>Bacteria</taxon>
        <taxon>Pseudomonadati</taxon>
        <taxon>Pseudomonadota</taxon>
        <taxon>Alphaproteobacteria</taxon>
        <taxon>Rickettsiales</taxon>
        <taxon>Anaplasmataceae</taxon>
        <taxon>Ehrlichia</taxon>
    </lineage>
</organism>
<feature type="compositionally biased region" description="Basic and acidic residues" evidence="1">
    <location>
        <begin position="342"/>
        <end position="354"/>
    </location>
</feature>
<evidence type="ECO:0000256" key="1">
    <source>
        <dbReference type="SAM" id="MobiDB-lite"/>
    </source>
</evidence>
<evidence type="ECO:0000313" key="4">
    <source>
        <dbReference type="Proteomes" id="UP000092731"/>
    </source>
</evidence>
<reference evidence="4" key="1">
    <citation type="submission" date="2016-05" db="EMBL/GenBank/DDBJ databases">
        <title>Draft genome sequences of four strains of Ehrlichia ruminantium, a tick-borne pathogen of ruminants, isolated from Zimbabwe, The Gambia and Ghana.</title>
        <authorList>
            <person name="Nakao R."/>
            <person name="Jongejan F."/>
            <person name="Sugimoto C."/>
        </authorList>
    </citation>
    <scope>NUCLEOTIDE SEQUENCE [LARGE SCALE GENOMIC DNA]</scope>
    <source>
        <strain evidence="4">Pokoase 417</strain>
    </source>
</reference>
<name>A0A170SS89_EHRRU</name>